<evidence type="ECO:0000313" key="3">
    <source>
        <dbReference type="Proteomes" id="UP001500893"/>
    </source>
</evidence>
<reference evidence="3" key="1">
    <citation type="journal article" date="2019" name="Int. J. Syst. Evol. Microbiol.">
        <title>The Global Catalogue of Microorganisms (GCM) 10K type strain sequencing project: providing services to taxonomists for standard genome sequencing and annotation.</title>
        <authorList>
            <consortium name="The Broad Institute Genomics Platform"/>
            <consortium name="The Broad Institute Genome Sequencing Center for Infectious Disease"/>
            <person name="Wu L."/>
            <person name="Ma J."/>
        </authorList>
    </citation>
    <scope>NUCLEOTIDE SEQUENCE [LARGE SCALE GENOMIC DNA]</scope>
    <source>
        <strain evidence="3">JCM 11574</strain>
    </source>
</reference>
<keyword evidence="3" id="KW-1185">Reference proteome</keyword>
<evidence type="ECO:0000256" key="1">
    <source>
        <dbReference type="SAM" id="MobiDB-lite"/>
    </source>
</evidence>
<comment type="caution">
    <text evidence="2">The sequence shown here is derived from an EMBL/GenBank/DDBJ whole genome shotgun (WGS) entry which is preliminary data.</text>
</comment>
<feature type="region of interest" description="Disordered" evidence="1">
    <location>
        <begin position="17"/>
        <end position="63"/>
    </location>
</feature>
<dbReference type="EMBL" id="BAAAVM010000040">
    <property type="protein sequence ID" value="GAA3145132.1"/>
    <property type="molecule type" value="Genomic_DNA"/>
</dbReference>
<accession>A0ABP6NGB4</accession>
<feature type="compositionally biased region" description="Basic and acidic residues" evidence="1">
    <location>
        <begin position="32"/>
        <end position="53"/>
    </location>
</feature>
<name>A0ABP6NGB4_9ACTN</name>
<sequence length="63" mass="6839">MHLHRLRLTCEYEKAPLTGDGGVCERGSAVPTREEADRDGSSSRTKGVGDRTRGFQGPRLPGL</sequence>
<dbReference type="Proteomes" id="UP001500893">
    <property type="component" value="Unassembled WGS sequence"/>
</dbReference>
<evidence type="ECO:0000313" key="2">
    <source>
        <dbReference type="EMBL" id="GAA3145132.1"/>
    </source>
</evidence>
<protein>
    <submittedName>
        <fullName evidence="2">Uncharacterized protein</fullName>
    </submittedName>
</protein>
<gene>
    <name evidence="2" type="ORF">GCM10010521_35150</name>
</gene>
<organism evidence="2 3">
    <name type="scientific">Streptomyces rameus</name>
    <dbReference type="NCBI Taxonomy" id="68261"/>
    <lineage>
        <taxon>Bacteria</taxon>
        <taxon>Bacillati</taxon>
        <taxon>Actinomycetota</taxon>
        <taxon>Actinomycetes</taxon>
        <taxon>Kitasatosporales</taxon>
        <taxon>Streptomycetaceae</taxon>
        <taxon>Streptomyces</taxon>
    </lineage>
</organism>
<proteinExistence type="predicted"/>